<evidence type="ECO:0000259" key="3">
    <source>
        <dbReference type="Pfam" id="PF16254"/>
    </source>
</evidence>
<dbReference type="InterPro" id="IPR012353">
    <property type="entry name" value="UCP015244"/>
</dbReference>
<feature type="domain" description="UCP01524 winged helix-turn-helix" evidence="2">
    <location>
        <begin position="352"/>
        <end position="422"/>
    </location>
</feature>
<keyword evidence="4" id="KW-0031">Aminopeptidase</keyword>
<dbReference type="Gene3D" id="3.50.30.90">
    <property type="match status" value="1"/>
</dbReference>
<evidence type="ECO:0000313" key="4">
    <source>
        <dbReference type="EMBL" id="RZQ52546.1"/>
    </source>
</evidence>
<keyword evidence="4" id="KW-0645">Protease</keyword>
<dbReference type="Gene3D" id="1.10.10.10">
    <property type="entry name" value="Winged helix-like DNA-binding domain superfamily/Winged helix DNA-binding domain"/>
    <property type="match status" value="1"/>
</dbReference>
<name>A0A4Q7IMH4_9GAMM</name>
<feature type="domain" description="DUF2172" evidence="1">
    <location>
        <begin position="58"/>
        <end position="149"/>
    </location>
</feature>
<accession>A0A4Q7IMH4</accession>
<dbReference type="Gene3D" id="3.40.630.10">
    <property type="entry name" value="Zn peptidases"/>
    <property type="match status" value="1"/>
</dbReference>
<evidence type="ECO:0000313" key="5">
    <source>
        <dbReference type="Proteomes" id="UP000291338"/>
    </source>
</evidence>
<keyword evidence="4" id="KW-0378">Hydrolase</keyword>
<dbReference type="SUPFAM" id="SSF53187">
    <property type="entry name" value="Zn-dependent exopeptidases"/>
    <property type="match status" value="1"/>
</dbReference>
<dbReference type="AlphaFoldDB" id="A0A4Q7IMH4"/>
<dbReference type="Pfam" id="PF16221">
    <property type="entry name" value="HTH_47"/>
    <property type="match status" value="1"/>
</dbReference>
<proteinExistence type="predicted"/>
<comment type="caution">
    <text evidence="4">The sequence shown here is derived from an EMBL/GenBank/DDBJ whole genome shotgun (WGS) entry which is preliminary data.</text>
</comment>
<dbReference type="InterPro" id="IPR032589">
    <property type="entry name" value="DUF4910"/>
</dbReference>
<evidence type="ECO:0000259" key="1">
    <source>
        <dbReference type="Pfam" id="PF09940"/>
    </source>
</evidence>
<dbReference type="Pfam" id="PF16254">
    <property type="entry name" value="DUF4910"/>
    <property type="match status" value="1"/>
</dbReference>
<dbReference type="InterPro" id="IPR036388">
    <property type="entry name" value="WH-like_DNA-bd_sf"/>
</dbReference>
<sequence length="430" mass="49123">MIGKEIHKLAQELWPICRSITGNGVRQSLKIIQKHIPDLKMYEVPSGTKCFDWTVPKEWNINDAYILDPQGKKIIDFKKSNLHVVGYSIPVNKTLSLDELKAHLYTLPEQPDAIPYITSYYSPHWGFCLSQIQYEQLEEGNYQVVIDSELKDGHLTYAELLIPGESEQEVFLSSYVCHPSLANNELSGPTVTIFLAKWLLQQEKLKYSYRIILIPETIGSLTYLSRHLDEIKAKVIAGYNITCIGDNRDYSYIPSRAENTLSDTVAQHVLHHTDQAYKTYSFYESGSDERRYCAPGVDLPVACIMRTKYNHYPEYHTSLDDLNLVTPEGLDGGYLALQRCLEVIEKNEVLKLTVLCEPQLGKRGLYPNLSTKQSNAMVSNMMNFISYCDGTLSTLEIAQKIQVPMWELYEIIENLKEAKLLEVVDNNPHL</sequence>
<dbReference type="GO" id="GO:0004177">
    <property type="term" value="F:aminopeptidase activity"/>
    <property type="evidence" value="ECO:0007669"/>
    <property type="project" value="UniProtKB-KW"/>
</dbReference>
<dbReference type="RefSeq" id="WP_130256098.1">
    <property type="nucleotide sequence ID" value="NZ_PPSX01000050.1"/>
</dbReference>
<dbReference type="InterPro" id="IPR032610">
    <property type="entry name" value="DUF2172"/>
</dbReference>
<evidence type="ECO:0000259" key="2">
    <source>
        <dbReference type="Pfam" id="PF16221"/>
    </source>
</evidence>
<organism evidence="4 5">
    <name type="scientific">Pseudoalteromonas phenolica</name>
    <dbReference type="NCBI Taxonomy" id="161398"/>
    <lineage>
        <taxon>Bacteria</taxon>
        <taxon>Pseudomonadati</taxon>
        <taxon>Pseudomonadota</taxon>
        <taxon>Gammaproteobacteria</taxon>
        <taxon>Alteromonadales</taxon>
        <taxon>Pseudoalteromonadaceae</taxon>
        <taxon>Pseudoalteromonas</taxon>
    </lineage>
</organism>
<dbReference type="PIRSF" id="PIRSF015244">
    <property type="entry name" value="UCP015244"/>
    <property type="match status" value="1"/>
</dbReference>
<dbReference type="CDD" id="cd05644">
    <property type="entry name" value="M28_like"/>
    <property type="match status" value="1"/>
</dbReference>
<feature type="domain" description="DUF4910" evidence="3">
    <location>
        <begin position="7"/>
        <end position="347"/>
    </location>
</feature>
<protein>
    <submittedName>
        <fullName evidence="4">Aminopeptidase</fullName>
    </submittedName>
</protein>
<reference evidence="4 5" key="1">
    <citation type="submission" date="2018-01" db="EMBL/GenBank/DDBJ databases">
        <title>Co-occurrence of chitin degradation, pigmentation and bioactivity in marine Pseudoalteromonas.</title>
        <authorList>
            <person name="Paulsen S."/>
            <person name="Gram L."/>
            <person name="Machado H."/>
        </authorList>
    </citation>
    <scope>NUCLEOTIDE SEQUENCE [LARGE SCALE GENOMIC DNA]</scope>
    <source>
        <strain evidence="4 5">S3898</strain>
    </source>
</reference>
<dbReference type="EMBL" id="PPSX01000050">
    <property type="protein sequence ID" value="RZQ52546.1"/>
    <property type="molecule type" value="Genomic_DNA"/>
</dbReference>
<dbReference type="InterPro" id="IPR032622">
    <property type="entry name" value="UCP01524_HTH"/>
</dbReference>
<gene>
    <name evidence="4" type="ORF">C1E23_13590</name>
</gene>
<dbReference type="Proteomes" id="UP000291338">
    <property type="component" value="Unassembled WGS sequence"/>
</dbReference>
<dbReference type="Pfam" id="PF09940">
    <property type="entry name" value="DUF2172"/>
    <property type="match status" value="1"/>
</dbReference>